<dbReference type="EMBL" id="CP135076">
    <property type="protein sequence ID" value="WNO53658.1"/>
    <property type="molecule type" value="Genomic_DNA"/>
</dbReference>
<dbReference type="Proteomes" id="UP001302249">
    <property type="component" value="Chromosome"/>
</dbReference>
<reference evidence="1 2" key="1">
    <citation type="submission" date="2023-09" db="EMBL/GenBank/DDBJ databases">
        <authorList>
            <person name="Rey-Velasco X."/>
        </authorList>
    </citation>
    <scope>NUCLEOTIDE SEQUENCE [LARGE SCALE GENOMIC DNA]</scope>
    <source>
        <strain evidence="1 2">W311</strain>
    </source>
</reference>
<accession>A0ABZ0B8R5</accession>
<evidence type="ECO:0000313" key="2">
    <source>
        <dbReference type="Proteomes" id="UP001302249"/>
    </source>
</evidence>
<keyword evidence="2" id="KW-1185">Reference proteome</keyword>
<name>A0ABZ0B8R5_9SPHN</name>
<dbReference type="RefSeq" id="WP_313915320.1">
    <property type="nucleotide sequence ID" value="NZ_CP135076.1"/>
</dbReference>
<protein>
    <submittedName>
        <fullName evidence="1">Uncharacterized protein</fullName>
    </submittedName>
</protein>
<gene>
    <name evidence="1" type="ORF">RPR59_14690</name>
</gene>
<proteinExistence type="predicted"/>
<sequence>MEQIVERIAVTGDDLTPLQVLRYRFLRAEETDAGKRVRIGAERLALSSGEAVRPLNGSEFLVISTGLVRR</sequence>
<organism evidence="1 2">
    <name type="scientific">Stakelama saccharophila</name>
    <dbReference type="NCBI Taxonomy" id="3075605"/>
    <lineage>
        <taxon>Bacteria</taxon>
        <taxon>Pseudomonadati</taxon>
        <taxon>Pseudomonadota</taxon>
        <taxon>Alphaproteobacteria</taxon>
        <taxon>Sphingomonadales</taxon>
        <taxon>Sphingomonadaceae</taxon>
        <taxon>Stakelama</taxon>
    </lineage>
</organism>
<evidence type="ECO:0000313" key="1">
    <source>
        <dbReference type="EMBL" id="WNO53658.1"/>
    </source>
</evidence>